<evidence type="ECO:0000313" key="1">
    <source>
        <dbReference type="EMBL" id="GIG98300.1"/>
    </source>
</evidence>
<protein>
    <submittedName>
        <fullName evidence="1">Uncharacterized protein</fullName>
    </submittedName>
</protein>
<gene>
    <name evidence="1" type="ORF">Pma05_48730</name>
</gene>
<keyword evidence="2" id="KW-1185">Reference proteome</keyword>
<proteinExistence type="predicted"/>
<evidence type="ECO:0000313" key="2">
    <source>
        <dbReference type="Proteomes" id="UP000621500"/>
    </source>
</evidence>
<name>A0ABQ4EUG2_9ACTN</name>
<organism evidence="1 2">
    <name type="scientific">Plantactinospora mayteni</name>
    <dbReference type="NCBI Taxonomy" id="566021"/>
    <lineage>
        <taxon>Bacteria</taxon>
        <taxon>Bacillati</taxon>
        <taxon>Actinomycetota</taxon>
        <taxon>Actinomycetes</taxon>
        <taxon>Micromonosporales</taxon>
        <taxon>Micromonosporaceae</taxon>
        <taxon>Plantactinospora</taxon>
    </lineage>
</organism>
<accession>A0ABQ4EUG2</accession>
<reference evidence="1 2" key="1">
    <citation type="submission" date="2021-01" db="EMBL/GenBank/DDBJ databases">
        <title>Whole genome shotgun sequence of Plantactinospora mayteni NBRC 109088.</title>
        <authorList>
            <person name="Komaki H."/>
            <person name="Tamura T."/>
        </authorList>
    </citation>
    <scope>NUCLEOTIDE SEQUENCE [LARGE SCALE GENOMIC DNA]</scope>
    <source>
        <strain evidence="1 2">NBRC 109088</strain>
    </source>
</reference>
<dbReference type="EMBL" id="BONX01000034">
    <property type="protein sequence ID" value="GIG98300.1"/>
    <property type="molecule type" value="Genomic_DNA"/>
</dbReference>
<sequence length="52" mass="5615">MRHPRQAPDLAERDGWHATLVEEAGGHVDQGVTGTRGHRTMLVVVDAVNLTG</sequence>
<comment type="caution">
    <text evidence="1">The sequence shown here is derived from an EMBL/GenBank/DDBJ whole genome shotgun (WGS) entry which is preliminary data.</text>
</comment>
<dbReference type="Proteomes" id="UP000621500">
    <property type="component" value="Unassembled WGS sequence"/>
</dbReference>